<accession>A0AA40CRS7</accession>
<dbReference type="AlphaFoldDB" id="A0AA40CRS7"/>
<sequence length="243" mass="27264">MEEHELRFPQLPTPPAPQPGSLQSVCYPVHDGDSRRWLQVKIVDLDDATLDTWGGARSYSPYAAIHNALAALLDSGREPDATMVVMKADGTIVSTSSDPSRDITPGTYYAPLADYQLPSSNKIPTIPRDHLIERGRFGPYTDVVAPISSPSDRLVFKHYEEDEEMTNVWFSIQIMAGLLGHPHIVPIQHVVLHEESGRVVGFTMPFLAGGNLERERTRRPFKLEWAKQLFQAIDDRSQPPVRR</sequence>
<evidence type="ECO:0000256" key="1">
    <source>
        <dbReference type="SAM" id="MobiDB-lite"/>
    </source>
</evidence>
<name>A0AA40CRS7_9PEZI</name>
<evidence type="ECO:0008006" key="4">
    <source>
        <dbReference type="Google" id="ProtNLM"/>
    </source>
</evidence>
<dbReference type="SUPFAM" id="SSF56112">
    <property type="entry name" value="Protein kinase-like (PK-like)"/>
    <property type="match status" value="1"/>
</dbReference>
<protein>
    <recommendedName>
        <fullName evidence="4">Protein kinase domain-containing protein</fullName>
    </recommendedName>
</protein>
<organism evidence="2 3">
    <name type="scientific">Cercophora newfieldiana</name>
    <dbReference type="NCBI Taxonomy" id="92897"/>
    <lineage>
        <taxon>Eukaryota</taxon>
        <taxon>Fungi</taxon>
        <taxon>Dikarya</taxon>
        <taxon>Ascomycota</taxon>
        <taxon>Pezizomycotina</taxon>
        <taxon>Sordariomycetes</taxon>
        <taxon>Sordariomycetidae</taxon>
        <taxon>Sordariales</taxon>
        <taxon>Lasiosphaeriaceae</taxon>
        <taxon>Cercophora</taxon>
    </lineage>
</organism>
<evidence type="ECO:0000313" key="3">
    <source>
        <dbReference type="Proteomes" id="UP001174936"/>
    </source>
</evidence>
<feature type="region of interest" description="Disordered" evidence="1">
    <location>
        <begin position="1"/>
        <end position="21"/>
    </location>
</feature>
<proteinExistence type="predicted"/>
<dbReference type="Proteomes" id="UP001174936">
    <property type="component" value="Unassembled WGS sequence"/>
</dbReference>
<comment type="caution">
    <text evidence="2">The sequence shown here is derived from an EMBL/GenBank/DDBJ whole genome shotgun (WGS) entry which is preliminary data.</text>
</comment>
<gene>
    <name evidence="2" type="ORF">B0T16DRAFT_455775</name>
</gene>
<dbReference type="InterPro" id="IPR011009">
    <property type="entry name" value="Kinase-like_dom_sf"/>
</dbReference>
<evidence type="ECO:0000313" key="2">
    <source>
        <dbReference type="EMBL" id="KAK0648292.1"/>
    </source>
</evidence>
<reference evidence="2" key="1">
    <citation type="submission" date="2023-06" db="EMBL/GenBank/DDBJ databases">
        <title>Genome-scale phylogeny and comparative genomics of the fungal order Sordariales.</title>
        <authorList>
            <consortium name="Lawrence Berkeley National Laboratory"/>
            <person name="Hensen N."/>
            <person name="Bonometti L."/>
            <person name="Westerberg I."/>
            <person name="Brannstrom I.O."/>
            <person name="Guillou S."/>
            <person name="Cros-Aarteil S."/>
            <person name="Calhoun S."/>
            <person name="Haridas S."/>
            <person name="Kuo A."/>
            <person name="Mondo S."/>
            <person name="Pangilinan J."/>
            <person name="Riley R."/>
            <person name="Labutti K."/>
            <person name="Andreopoulos B."/>
            <person name="Lipzen A."/>
            <person name="Chen C."/>
            <person name="Yanf M."/>
            <person name="Daum C."/>
            <person name="Ng V."/>
            <person name="Clum A."/>
            <person name="Steindorff A."/>
            <person name="Ohm R."/>
            <person name="Martin F."/>
            <person name="Silar P."/>
            <person name="Natvig D."/>
            <person name="Lalanne C."/>
            <person name="Gautier V."/>
            <person name="Ament-Velasquez S.L."/>
            <person name="Kruys A."/>
            <person name="Hutchinson M.I."/>
            <person name="Powell A.J."/>
            <person name="Barry K."/>
            <person name="Miller A.N."/>
            <person name="Grigoriev I.V."/>
            <person name="Debuchy R."/>
            <person name="Gladieux P."/>
            <person name="Thoren M.H."/>
            <person name="Johannesson H."/>
        </authorList>
    </citation>
    <scope>NUCLEOTIDE SEQUENCE</scope>
    <source>
        <strain evidence="2">SMH2532-1</strain>
    </source>
</reference>
<keyword evidence="3" id="KW-1185">Reference proteome</keyword>
<dbReference type="EMBL" id="JAULSV010000003">
    <property type="protein sequence ID" value="KAK0648292.1"/>
    <property type="molecule type" value="Genomic_DNA"/>
</dbReference>